<accession>A0A5B9DK72</accession>
<dbReference type="SMART" id="SM00347">
    <property type="entry name" value="HTH_MARR"/>
    <property type="match status" value="1"/>
</dbReference>
<dbReference type="Proteomes" id="UP000321062">
    <property type="component" value="Chromosome"/>
</dbReference>
<dbReference type="PROSITE" id="PS50995">
    <property type="entry name" value="HTH_MARR_2"/>
    <property type="match status" value="1"/>
</dbReference>
<dbReference type="AlphaFoldDB" id="A0A5B9DK72"/>
<dbReference type="Pfam" id="PF12802">
    <property type="entry name" value="MarR_2"/>
    <property type="match status" value="1"/>
</dbReference>
<dbReference type="InterPro" id="IPR036388">
    <property type="entry name" value="WH-like_DNA-bd_sf"/>
</dbReference>
<evidence type="ECO:0000313" key="1">
    <source>
        <dbReference type="EMBL" id="QEE19099.1"/>
    </source>
</evidence>
<dbReference type="SUPFAM" id="SSF46785">
    <property type="entry name" value="Winged helix' DNA-binding domain"/>
    <property type="match status" value="1"/>
</dbReference>
<name>A0A5B9DK72_9HYPH</name>
<dbReference type="InterPro" id="IPR039422">
    <property type="entry name" value="MarR/SlyA-like"/>
</dbReference>
<dbReference type="GO" id="GO:0006950">
    <property type="term" value="P:response to stress"/>
    <property type="evidence" value="ECO:0007669"/>
    <property type="project" value="TreeGrafter"/>
</dbReference>
<gene>
    <name evidence="1" type="ORF">FNA67_02430</name>
</gene>
<dbReference type="Gene3D" id="1.10.10.10">
    <property type="entry name" value="Winged helix-like DNA-binding domain superfamily/Winged helix DNA-binding domain"/>
    <property type="match status" value="1"/>
</dbReference>
<keyword evidence="2" id="KW-1185">Reference proteome</keyword>
<dbReference type="InterPro" id="IPR000835">
    <property type="entry name" value="HTH_MarR-typ"/>
</dbReference>
<evidence type="ECO:0000313" key="2">
    <source>
        <dbReference type="Proteomes" id="UP000321062"/>
    </source>
</evidence>
<organism evidence="1 2">
    <name type="scientific">Paradevosia tibetensis</name>
    <dbReference type="NCBI Taxonomy" id="1447062"/>
    <lineage>
        <taxon>Bacteria</taxon>
        <taxon>Pseudomonadati</taxon>
        <taxon>Pseudomonadota</taxon>
        <taxon>Alphaproteobacteria</taxon>
        <taxon>Hyphomicrobiales</taxon>
        <taxon>Devosiaceae</taxon>
        <taxon>Paradevosia</taxon>
    </lineage>
</organism>
<protein>
    <submittedName>
        <fullName evidence="1">Winged helix-turn-helix transcriptional regulator</fullName>
    </submittedName>
</protein>
<dbReference type="OrthoDB" id="6331822at2"/>
<reference evidence="1 2" key="1">
    <citation type="journal article" date="2015" name="Int. J. Syst. Evol. Microbiol.">
        <title>Youhaiella tibetensis gen. nov., sp. nov., isolated from subsurface sediment.</title>
        <authorList>
            <person name="Wang Y.X."/>
            <person name="Huang F.Q."/>
            <person name="Nogi Y."/>
            <person name="Pang S.J."/>
            <person name="Wang P.K."/>
            <person name="Lv J."/>
        </authorList>
    </citation>
    <scope>NUCLEOTIDE SEQUENCE [LARGE SCALE GENOMIC DNA]</scope>
    <source>
        <strain evidence="2">fig4</strain>
    </source>
</reference>
<dbReference type="GO" id="GO:0003700">
    <property type="term" value="F:DNA-binding transcription factor activity"/>
    <property type="evidence" value="ECO:0007669"/>
    <property type="project" value="InterPro"/>
</dbReference>
<dbReference type="PANTHER" id="PTHR33164:SF89">
    <property type="entry name" value="MARR FAMILY REGULATORY PROTEIN"/>
    <property type="match status" value="1"/>
</dbReference>
<dbReference type="EMBL" id="CP041690">
    <property type="protein sequence ID" value="QEE19099.1"/>
    <property type="molecule type" value="Genomic_DNA"/>
</dbReference>
<sequence length="159" mass="18111">MAAAEGATRKKSRSEIDMSSMDKVIGYRLRRAQHYVFQQFGERFAKYDLRPSEYSILVLVEDNPGRRQNEIGDVLGIKKANFVALIRGLVERGYVELAQPPADRRAHALYLTEAGKDLTRQIRQTQDDFEAHCIDVLGGIDARDQLMALLDRLTPHRPL</sequence>
<dbReference type="KEGG" id="yti:FNA67_02430"/>
<dbReference type="InterPro" id="IPR036390">
    <property type="entry name" value="WH_DNA-bd_sf"/>
</dbReference>
<proteinExistence type="predicted"/>
<dbReference type="PANTHER" id="PTHR33164">
    <property type="entry name" value="TRANSCRIPTIONAL REGULATOR, MARR FAMILY"/>
    <property type="match status" value="1"/>
</dbReference>
<dbReference type="RefSeq" id="WP_049707568.1">
    <property type="nucleotide sequence ID" value="NZ_BMFM01000001.1"/>
</dbReference>